<dbReference type="InterPro" id="IPR007048">
    <property type="entry name" value="IraD/Gp25-like"/>
</dbReference>
<dbReference type="InterPro" id="IPR017737">
    <property type="entry name" value="TssE1-like"/>
</dbReference>
<feature type="domain" description="IraD/Gp25-like" evidence="1">
    <location>
        <begin position="26"/>
        <end position="110"/>
    </location>
</feature>
<dbReference type="Proteomes" id="UP000503313">
    <property type="component" value="Chromosome"/>
</dbReference>
<dbReference type="Gene3D" id="3.10.450.40">
    <property type="match status" value="1"/>
</dbReference>
<dbReference type="Pfam" id="PF04965">
    <property type="entry name" value="GPW_gp25"/>
    <property type="match status" value="1"/>
</dbReference>
<dbReference type="SUPFAM" id="SSF160719">
    <property type="entry name" value="gpW/gp25-like"/>
    <property type="match status" value="1"/>
</dbReference>
<dbReference type="RefSeq" id="WP_014474895.1">
    <property type="nucleotide sequence ID" value="NZ_CP053835.1"/>
</dbReference>
<accession>A0AAE7BFD0</accession>
<dbReference type="NCBIfam" id="TIGR03357">
    <property type="entry name" value="VI_zyme"/>
    <property type="match status" value="1"/>
</dbReference>
<dbReference type="EMBL" id="CP053835">
    <property type="protein sequence ID" value="QKF78266.1"/>
    <property type="molecule type" value="Genomic_DNA"/>
</dbReference>
<name>A0AAE7BFD0_9BACT</name>
<dbReference type="AlphaFoldDB" id="A0AAE7BFD0"/>
<gene>
    <name evidence="2" type="primary">tssE</name>
    <name evidence="2" type="ORF">ADFLV_2259</name>
</gene>
<evidence type="ECO:0000259" key="1">
    <source>
        <dbReference type="Pfam" id="PF04965"/>
    </source>
</evidence>
<proteinExistence type="predicted"/>
<reference evidence="2 3" key="1">
    <citation type="submission" date="2020-05" db="EMBL/GenBank/DDBJ databases">
        <title>Complete genome sequencing of Campylobacter and Arcobacter type strains.</title>
        <authorList>
            <person name="Miller W.G."/>
            <person name="Yee E."/>
        </authorList>
    </citation>
    <scope>NUCLEOTIDE SEQUENCE [LARGE SCALE GENOMIC DNA]</scope>
    <source>
        <strain evidence="2 3">LMG 25694</strain>
    </source>
</reference>
<evidence type="ECO:0000313" key="3">
    <source>
        <dbReference type="Proteomes" id="UP000503313"/>
    </source>
</evidence>
<sequence>MYKGSLFERLTHKKFNYSNDVEVLYSSISNNLSKIFSTNAGSSETVLDYGKPDLNNINLSLKESIEKIEINCEDCIKKYEPRLLKTKVNILRESLKMNKMEILIEGYLIVNGNAKLSYFKTNLLNVEKVKFYKDI</sequence>
<evidence type="ECO:0000313" key="2">
    <source>
        <dbReference type="EMBL" id="QKF78266.1"/>
    </source>
</evidence>
<protein>
    <submittedName>
        <fullName evidence="2">Type VI secretion system, baseplate protein</fullName>
    </submittedName>
</protein>
<organism evidence="2 3">
    <name type="scientific">Arcobacter defluvii</name>
    <dbReference type="NCBI Taxonomy" id="873191"/>
    <lineage>
        <taxon>Bacteria</taxon>
        <taxon>Pseudomonadati</taxon>
        <taxon>Campylobacterota</taxon>
        <taxon>Epsilonproteobacteria</taxon>
        <taxon>Campylobacterales</taxon>
        <taxon>Arcobacteraceae</taxon>
        <taxon>Arcobacter</taxon>
    </lineage>
</organism>
<keyword evidence="3" id="KW-1185">Reference proteome</keyword>
<dbReference type="KEGG" id="adz:ADFLV_2259"/>